<evidence type="ECO:0000256" key="5">
    <source>
        <dbReference type="ARBA" id="ARBA00023016"/>
    </source>
</evidence>
<dbReference type="InterPro" id="IPR040465">
    <property type="entry name" value="CtsR_N"/>
</dbReference>
<evidence type="ECO:0000259" key="8">
    <source>
        <dbReference type="Pfam" id="PF05848"/>
    </source>
</evidence>
<accession>A0A1M7QZ59</accession>
<dbReference type="FunFam" id="3.30.56.130:FF:000001">
    <property type="entry name" value="Transcriptional regulator CtsR"/>
    <property type="match status" value="1"/>
</dbReference>
<name>A0A1M7QZ59_9BACI</name>
<dbReference type="Pfam" id="PF05848">
    <property type="entry name" value="CtsR"/>
    <property type="match status" value="1"/>
</dbReference>
<evidence type="ECO:0000256" key="3">
    <source>
        <dbReference type="ARBA" id="ARBA00022491"/>
    </source>
</evidence>
<dbReference type="AlphaFoldDB" id="A0A1M7QZ59"/>
<dbReference type="GO" id="GO:0003677">
    <property type="term" value="F:DNA binding"/>
    <property type="evidence" value="ECO:0007669"/>
    <property type="project" value="UniProtKB-KW"/>
</dbReference>
<evidence type="ECO:0000313" key="10">
    <source>
        <dbReference type="EMBL" id="SHN37158.1"/>
    </source>
</evidence>
<keyword evidence="5" id="KW-0346">Stress response</keyword>
<organism evidence="10 11">
    <name type="scientific">Gracilibacillus kekensis</name>
    <dbReference type="NCBI Taxonomy" id="1027249"/>
    <lineage>
        <taxon>Bacteria</taxon>
        <taxon>Bacillati</taxon>
        <taxon>Bacillota</taxon>
        <taxon>Bacilli</taxon>
        <taxon>Bacillales</taxon>
        <taxon>Bacillaceae</taxon>
        <taxon>Gracilibacillus</taxon>
    </lineage>
</organism>
<comment type="similarity">
    <text evidence="1">Belongs to the CtsR family.</text>
</comment>
<evidence type="ECO:0000256" key="4">
    <source>
        <dbReference type="ARBA" id="ARBA00023015"/>
    </source>
</evidence>
<evidence type="ECO:0000256" key="1">
    <source>
        <dbReference type="ARBA" id="ARBA00010189"/>
    </source>
</evidence>
<evidence type="ECO:0000256" key="2">
    <source>
        <dbReference type="ARBA" id="ARBA00014129"/>
    </source>
</evidence>
<keyword evidence="4" id="KW-0805">Transcription regulation</keyword>
<evidence type="ECO:0000256" key="7">
    <source>
        <dbReference type="ARBA" id="ARBA00023163"/>
    </source>
</evidence>
<evidence type="ECO:0000256" key="6">
    <source>
        <dbReference type="ARBA" id="ARBA00023125"/>
    </source>
</evidence>
<dbReference type="Gene3D" id="1.10.1200.150">
    <property type="entry name" value="Transcriptional regulator CtsR, C-terminal domain"/>
    <property type="match status" value="1"/>
</dbReference>
<dbReference type="STRING" id="1027249.SAMN05216179_3786"/>
<dbReference type="Gene3D" id="3.30.56.130">
    <property type="entry name" value="Transcriptional regulator CtsR, winged HTH domain"/>
    <property type="match status" value="1"/>
</dbReference>
<gene>
    <name evidence="10" type="ORF">SAMN05216179_3786</name>
</gene>
<feature type="domain" description="CtsR C-terminal dimerization" evidence="9">
    <location>
        <begin position="136"/>
        <end position="207"/>
    </location>
</feature>
<dbReference type="Proteomes" id="UP000184184">
    <property type="component" value="Unassembled WGS sequence"/>
</dbReference>
<keyword evidence="6" id="KW-0238">DNA-binding</keyword>
<dbReference type="InterPro" id="IPR041908">
    <property type="entry name" value="CtsR_C_sf"/>
</dbReference>
<protein>
    <recommendedName>
        <fullName evidence="2">Transcriptional regulator CtsR</fullName>
    </recommendedName>
</protein>
<reference evidence="10 11" key="1">
    <citation type="submission" date="2016-11" db="EMBL/GenBank/DDBJ databases">
        <authorList>
            <person name="Jaros S."/>
            <person name="Januszkiewicz K."/>
            <person name="Wedrychowicz H."/>
        </authorList>
    </citation>
    <scope>NUCLEOTIDE SEQUENCE [LARGE SCALE GENOMIC DNA]</scope>
    <source>
        <strain evidence="10 11">CGMCC 1.10681</strain>
    </source>
</reference>
<keyword evidence="7" id="KW-0804">Transcription</keyword>
<feature type="domain" description="CtsR N-terminal HTH" evidence="8">
    <location>
        <begin position="62"/>
        <end position="132"/>
    </location>
</feature>
<proteinExistence type="inferred from homology"/>
<evidence type="ECO:0000313" key="11">
    <source>
        <dbReference type="Proteomes" id="UP000184184"/>
    </source>
</evidence>
<keyword evidence="11" id="KW-1185">Reference proteome</keyword>
<dbReference type="EMBL" id="FRCZ01000011">
    <property type="protein sequence ID" value="SHN37158.1"/>
    <property type="molecule type" value="Genomic_DNA"/>
</dbReference>
<dbReference type="Pfam" id="PF17727">
    <property type="entry name" value="CtsR_C"/>
    <property type="match status" value="1"/>
</dbReference>
<evidence type="ECO:0000259" key="9">
    <source>
        <dbReference type="Pfam" id="PF17727"/>
    </source>
</evidence>
<keyword evidence="3" id="KW-0678">Repressor</keyword>
<sequence length="213" mass="24978">MAARTRRREKNQDSFSSITRLNCEWEGYNRKDQIVFISAELEYNEYIVKYSQSQIGGGKMRNISDIIEEYLKKIMHSNQHKIIEIKRSEIADRFECVPSQINYVINTRFTLEKGYLVESKRGGGGYIRISRITNEDKAKLIDEIIEMIQPKISQLKAVNILERLLEEELITKREAKLMVNAIDRTTLPFQLPLRDEIRARIMSAMLNALKYEI</sequence>
<dbReference type="InterPro" id="IPR041473">
    <property type="entry name" value="CtsR_C"/>
</dbReference>
<dbReference type="InterPro" id="IPR041902">
    <property type="entry name" value="CtsR_N_sf"/>
</dbReference>